<reference evidence="3 4" key="1">
    <citation type="journal article" date="2021" name="Pathogens">
        <title>Isolation and Characterization of Kingella bonacorsii sp. nov., A Novel Kingella Species Detected in a Stable Periodontitis Subject.</title>
        <authorList>
            <person name="Antezack A."/>
            <person name="Boxberger M."/>
            <person name="Rolland C."/>
            <person name="Monnet-Corti V."/>
            <person name="La Scola B."/>
        </authorList>
    </citation>
    <scope>NUCLEOTIDE SEQUENCE [LARGE SCALE GENOMIC DNA]</scope>
    <source>
        <strain evidence="3 4">Marseille-Q4569</strain>
    </source>
</reference>
<evidence type="ECO:0000313" key="4">
    <source>
        <dbReference type="Proteomes" id="UP000614058"/>
    </source>
</evidence>
<name>A0ABS1BUM5_9NEIS</name>
<dbReference type="InterPro" id="IPR046980">
    <property type="entry name" value="KefG/KefF"/>
</dbReference>
<organism evidence="3 4">
    <name type="scientific">Kingella bonacorsii</name>
    <dbReference type="NCBI Taxonomy" id="2796361"/>
    <lineage>
        <taxon>Bacteria</taxon>
        <taxon>Pseudomonadati</taxon>
        <taxon>Pseudomonadota</taxon>
        <taxon>Betaproteobacteria</taxon>
        <taxon>Neisseriales</taxon>
        <taxon>Neisseriaceae</taxon>
        <taxon>Kingella</taxon>
    </lineage>
</organism>
<evidence type="ECO:0000256" key="1">
    <source>
        <dbReference type="ARBA" id="ARBA00023002"/>
    </source>
</evidence>
<keyword evidence="1" id="KW-0560">Oxidoreductase</keyword>
<dbReference type="InterPro" id="IPR029039">
    <property type="entry name" value="Flavoprotein-like_sf"/>
</dbReference>
<dbReference type="PANTHER" id="PTHR47307">
    <property type="entry name" value="GLUTATHIONE-REGULATED POTASSIUM-EFFLUX SYSTEM ANCILLARY PROTEIN KEFG"/>
    <property type="match status" value="1"/>
</dbReference>
<protein>
    <submittedName>
        <fullName evidence="3">NAD(P)H-dependent oxidoreductase</fullName>
    </submittedName>
</protein>
<keyword evidence="4" id="KW-1185">Reference proteome</keyword>
<gene>
    <name evidence="3" type="ORF">JDW22_10520</name>
</gene>
<dbReference type="EMBL" id="JAEHNZ010000003">
    <property type="protein sequence ID" value="MBK0396995.1"/>
    <property type="molecule type" value="Genomic_DNA"/>
</dbReference>
<feature type="domain" description="Flavodoxin-like fold" evidence="2">
    <location>
        <begin position="3"/>
        <end position="169"/>
    </location>
</feature>
<dbReference type="SUPFAM" id="SSF52218">
    <property type="entry name" value="Flavoproteins"/>
    <property type="match status" value="1"/>
</dbReference>
<accession>A0ABS1BUM5</accession>
<proteinExistence type="predicted"/>
<dbReference type="RefSeq" id="WP_200523017.1">
    <property type="nucleotide sequence ID" value="NZ_JAEHNZ010000003.1"/>
</dbReference>
<evidence type="ECO:0000259" key="2">
    <source>
        <dbReference type="Pfam" id="PF02525"/>
    </source>
</evidence>
<evidence type="ECO:0000313" key="3">
    <source>
        <dbReference type="EMBL" id="MBK0396995.1"/>
    </source>
</evidence>
<comment type="caution">
    <text evidence="3">The sequence shown here is derived from an EMBL/GenBank/DDBJ whole genome shotgun (WGS) entry which is preliminary data.</text>
</comment>
<dbReference type="Pfam" id="PF02525">
    <property type="entry name" value="Flavodoxin_2"/>
    <property type="match status" value="1"/>
</dbReference>
<dbReference type="PANTHER" id="PTHR47307:SF1">
    <property type="entry name" value="GLUTATHIONE-REGULATED POTASSIUM-EFFLUX SYSTEM ANCILLARY PROTEIN KEFG"/>
    <property type="match status" value="1"/>
</dbReference>
<dbReference type="Proteomes" id="UP000614058">
    <property type="component" value="Unassembled WGS sequence"/>
</dbReference>
<sequence>MSRILIISGHPDLSASVANAAILAHVARELPEAEIRRLDALYPDYQFDIEAEQSALLAADIIVFQFPFSWYALPGLMKLWLDKVFLHGFSHGSKGRLGGKKLLLSFTTGAPAAVYQKDGAFGHTVEDYLPQFATTAALCSLDYQGAVYTNGVSYSARDDEAKINAQRELAQNHGARLVAKLKELAA</sequence>
<dbReference type="InterPro" id="IPR003680">
    <property type="entry name" value="Flavodoxin_fold"/>
</dbReference>
<dbReference type="Gene3D" id="3.40.50.360">
    <property type="match status" value="1"/>
</dbReference>